<evidence type="ECO:0000256" key="1">
    <source>
        <dbReference type="ARBA" id="ARBA00006525"/>
    </source>
</evidence>
<dbReference type="EMBL" id="JAUTBF010000001">
    <property type="protein sequence ID" value="MDQ1121957.1"/>
    <property type="molecule type" value="Genomic_DNA"/>
</dbReference>
<keyword evidence="4" id="KW-1185">Reference proteome</keyword>
<dbReference type="NCBIfam" id="TIGR00732">
    <property type="entry name" value="dprA"/>
    <property type="match status" value="1"/>
</dbReference>
<evidence type="ECO:0000259" key="2">
    <source>
        <dbReference type="Pfam" id="PF02481"/>
    </source>
</evidence>
<accession>A0ABU0TQL2</accession>
<dbReference type="InterPro" id="IPR057666">
    <property type="entry name" value="DrpA_SLOG"/>
</dbReference>
<comment type="caution">
    <text evidence="3">The sequence shown here is derived from an EMBL/GenBank/DDBJ whole genome shotgun (WGS) entry which is preliminary data.</text>
</comment>
<protein>
    <submittedName>
        <fullName evidence="3">DNA processing protein</fullName>
    </submittedName>
</protein>
<dbReference type="InterPro" id="IPR003488">
    <property type="entry name" value="DprA"/>
</dbReference>
<dbReference type="RefSeq" id="WP_307479801.1">
    <property type="nucleotide sequence ID" value="NZ_JAUTBF010000001.1"/>
</dbReference>
<reference evidence="3 4" key="1">
    <citation type="submission" date="2023-07" db="EMBL/GenBank/DDBJ databases">
        <title>Functional and genomic diversity of the sorghum phyllosphere microbiome.</title>
        <authorList>
            <person name="Shade A."/>
        </authorList>
    </citation>
    <scope>NUCLEOTIDE SEQUENCE [LARGE SCALE GENOMIC DNA]</scope>
    <source>
        <strain evidence="3 4">SORGH_AS_1207</strain>
    </source>
</reference>
<sequence length="383" mass="39363">MNLPDLTAASTRRALAGMRGDETRTGDAYARAIWSVLVEPGDGVAGALIQRHGAEDALRVALTASGETLSEARARWLPRMRPVLISAALEAARRAGAALVVPGDDDWPARLDDLGEHAPIALWRRGRTSRNDAPVVALVGARASTAYGEGVAADLAADLASEGVTVVSGAAYGIDGAAHRAALSVGGATSAFLAGGVDRSYPRGHEGLLARIAESGGVWSETPCGAAPTKWRFLSRNRLIAATADVVVVVEAGWRSGSLNTAAHAATLGRALGAVPGPVTSAASAGCHRVLREYDGVCITSAGDVREMLGAGSGGGGTEDSRTDDTTRVVDALSARTARTTAEVARRSGVASTQAAVLLGFAELDGRAFRDDDGQWLLRRQGT</sequence>
<dbReference type="SUPFAM" id="SSF102405">
    <property type="entry name" value="MCP/YpsA-like"/>
    <property type="match status" value="1"/>
</dbReference>
<dbReference type="Proteomes" id="UP001226691">
    <property type="component" value="Unassembled WGS sequence"/>
</dbReference>
<organism evidence="3 4">
    <name type="scientific">Microbacterium trichothecenolyticum</name>
    <name type="common">Aureobacterium trichothecenolyticum</name>
    <dbReference type="NCBI Taxonomy" id="69370"/>
    <lineage>
        <taxon>Bacteria</taxon>
        <taxon>Bacillati</taxon>
        <taxon>Actinomycetota</taxon>
        <taxon>Actinomycetes</taxon>
        <taxon>Micrococcales</taxon>
        <taxon>Microbacteriaceae</taxon>
        <taxon>Microbacterium</taxon>
    </lineage>
</organism>
<dbReference type="PANTHER" id="PTHR43022:SF1">
    <property type="entry name" value="PROTEIN SMF"/>
    <property type="match status" value="1"/>
</dbReference>
<evidence type="ECO:0000313" key="3">
    <source>
        <dbReference type="EMBL" id="MDQ1121957.1"/>
    </source>
</evidence>
<feature type="domain" description="Smf/DprA SLOG" evidence="2">
    <location>
        <begin position="99"/>
        <end position="308"/>
    </location>
</feature>
<gene>
    <name evidence="3" type="ORF">QE412_000530</name>
</gene>
<proteinExistence type="inferred from homology"/>
<dbReference type="Pfam" id="PF02481">
    <property type="entry name" value="DNA_processg_A"/>
    <property type="match status" value="1"/>
</dbReference>
<evidence type="ECO:0000313" key="4">
    <source>
        <dbReference type="Proteomes" id="UP001226691"/>
    </source>
</evidence>
<comment type="similarity">
    <text evidence="1">Belongs to the DprA/Smf family.</text>
</comment>
<name>A0ABU0TQL2_MICTR</name>
<dbReference type="PANTHER" id="PTHR43022">
    <property type="entry name" value="PROTEIN SMF"/>
    <property type="match status" value="1"/>
</dbReference>
<dbReference type="Gene3D" id="3.40.50.450">
    <property type="match status" value="1"/>
</dbReference>